<dbReference type="OrthoDB" id="9807742at2"/>
<name>A0A126UX64_9RHOB</name>
<dbReference type="PANTHER" id="PTHR43611:SF3">
    <property type="entry name" value="FLAVIN MONONUCLEOTIDE HYDROLASE 1, CHLOROPLATIC"/>
    <property type="match status" value="1"/>
</dbReference>
<accession>A0A126UX64</accession>
<evidence type="ECO:0000313" key="2">
    <source>
        <dbReference type="Proteomes" id="UP000070371"/>
    </source>
</evidence>
<protein>
    <submittedName>
        <fullName evidence="1">Haloacid dehalogenase</fullName>
    </submittedName>
</protein>
<dbReference type="AlphaFoldDB" id="A0A126UX64"/>
<dbReference type="PRINTS" id="PR00413">
    <property type="entry name" value="HADHALOGNASE"/>
</dbReference>
<proteinExistence type="predicted"/>
<dbReference type="NCBIfam" id="TIGR01509">
    <property type="entry name" value="HAD-SF-IA-v3"/>
    <property type="match status" value="1"/>
</dbReference>
<dbReference type="SFLD" id="SFLDS00003">
    <property type="entry name" value="Haloacid_Dehalogenase"/>
    <property type="match status" value="1"/>
</dbReference>
<dbReference type="Gene3D" id="3.40.50.1000">
    <property type="entry name" value="HAD superfamily/HAD-like"/>
    <property type="match status" value="1"/>
</dbReference>
<dbReference type="SFLD" id="SFLDG01129">
    <property type="entry name" value="C1.5:_HAD__Beta-PGM__Phosphata"/>
    <property type="match status" value="1"/>
</dbReference>
<keyword evidence="2" id="KW-1185">Reference proteome</keyword>
<reference evidence="1 2" key="1">
    <citation type="submission" date="2016-02" db="EMBL/GenBank/DDBJ databases">
        <title>Complete genome sequence of Halocynthiibacter arcticus PAMC 20958t from arctic marine sediment.</title>
        <authorList>
            <person name="Lee Y.M."/>
            <person name="Baek K."/>
            <person name="Lee H.K."/>
            <person name="Shin S.C."/>
        </authorList>
    </citation>
    <scope>NUCLEOTIDE SEQUENCE [LARGE SCALE GENOMIC DNA]</scope>
    <source>
        <strain evidence="1">PAMC 20958</strain>
    </source>
</reference>
<dbReference type="PANTHER" id="PTHR43611">
    <property type="entry name" value="ALPHA-D-GLUCOSE 1-PHOSPHATE PHOSPHATASE"/>
    <property type="match status" value="1"/>
</dbReference>
<dbReference type="InterPro" id="IPR023198">
    <property type="entry name" value="PGP-like_dom2"/>
</dbReference>
<evidence type="ECO:0000313" key="1">
    <source>
        <dbReference type="EMBL" id="AML50661.1"/>
    </source>
</evidence>
<dbReference type="Pfam" id="PF00702">
    <property type="entry name" value="Hydrolase"/>
    <property type="match status" value="1"/>
</dbReference>
<dbReference type="CDD" id="cd02603">
    <property type="entry name" value="HAD_sEH-N_like"/>
    <property type="match status" value="1"/>
</dbReference>
<dbReference type="RefSeq" id="WP_039002412.1">
    <property type="nucleotide sequence ID" value="NZ_CP014327.1"/>
</dbReference>
<gene>
    <name evidence="1" type="ORF">RC74_04630</name>
</gene>
<dbReference type="KEGG" id="hat:RC74_04630"/>
<dbReference type="STRING" id="1579316.RC74_04630"/>
<dbReference type="InterPro" id="IPR023214">
    <property type="entry name" value="HAD_sf"/>
</dbReference>
<dbReference type="SUPFAM" id="SSF56784">
    <property type="entry name" value="HAD-like"/>
    <property type="match status" value="1"/>
</dbReference>
<dbReference type="InterPro" id="IPR036412">
    <property type="entry name" value="HAD-like_sf"/>
</dbReference>
<dbReference type="Gene3D" id="1.10.150.240">
    <property type="entry name" value="Putative phosphatase, domain 2"/>
    <property type="match status" value="1"/>
</dbReference>
<dbReference type="InterPro" id="IPR006439">
    <property type="entry name" value="HAD-SF_hydro_IA"/>
</dbReference>
<organism evidence="1 2">
    <name type="scientific">Falsihalocynthiibacter arcticus</name>
    <dbReference type="NCBI Taxonomy" id="1579316"/>
    <lineage>
        <taxon>Bacteria</taxon>
        <taxon>Pseudomonadati</taxon>
        <taxon>Pseudomonadota</taxon>
        <taxon>Alphaproteobacteria</taxon>
        <taxon>Rhodobacterales</taxon>
        <taxon>Roseobacteraceae</taxon>
        <taxon>Falsihalocynthiibacter</taxon>
    </lineage>
</organism>
<dbReference type="EMBL" id="CP014327">
    <property type="protein sequence ID" value="AML50661.1"/>
    <property type="molecule type" value="Genomic_DNA"/>
</dbReference>
<sequence>MAIEAVVFDIGNVLIEWQPERYYDATYGEARRREMFAAVDLHAMNDRIDRGEPFRETIYAAAEELPEFRVEIRDWFDNWIKMASPAIPHSVRLLRTLRAKGVPVFALSNFGIESFAYAETQYPFLKEFDRRYISGHMRVIKPAMEIYELLEADSGVAPEALLFADDRVDNIKAAAARGWKTHLFTEPTGWAESLVSHGVLTGSEAGLWKT</sequence>
<dbReference type="Proteomes" id="UP000070371">
    <property type="component" value="Chromosome"/>
</dbReference>